<feature type="compositionally biased region" description="Low complexity" evidence="1">
    <location>
        <begin position="241"/>
        <end position="267"/>
    </location>
</feature>
<dbReference type="InterPro" id="IPR003607">
    <property type="entry name" value="HD/PDEase_dom"/>
</dbReference>
<feature type="compositionally biased region" description="Gly residues" evidence="1">
    <location>
        <begin position="231"/>
        <end position="240"/>
    </location>
</feature>
<dbReference type="SMART" id="SM00471">
    <property type="entry name" value="HDc"/>
    <property type="match status" value="1"/>
</dbReference>
<organism evidence="3 4">
    <name type="scientific">Nitratidesulfovibrio oxamicus</name>
    <dbReference type="NCBI Taxonomy" id="32016"/>
    <lineage>
        <taxon>Bacteria</taxon>
        <taxon>Pseudomonadati</taxon>
        <taxon>Thermodesulfobacteriota</taxon>
        <taxon>Desulfovibrionia</taxon>
        <taxon>Desulfovibrionales</taxon>
        <taxon>Desulfovibrionaceae</taxon>
        <taxon>Nitratidesulfovibrio</taxon>
    </lineage>
</organism>
<dbReference type="PROSITE" id="PS51832">
    <property type="entry name" value="HD_GYP"/>
    <property type="match status" value="1"/>
</dbReference>
<comment type="caution">
    <text evidence="3">The sequence shown here is derived from an EMBL/GenBank/DDBJ whole genome shotgun (WGS) entry which is preliminary data.</text>
</comment>
<protein>
    <submittedName>
        <fullName evidence="3">HD-GYP domain-containing protein</fullName>
    </submittedName>
</protein>
<dbReference type="Pfam" id="PF13487">
    <property type="entry name" value="HD_5"/>
    <property type="match status" value="1"/>
</dbReference>
<evidence type="ECO:0000256" key="1">
    <source>
        <dbReference type="SAM" id="MobiDB-lite"/>
    </source>
</evidence>
<dbReference type="Gene3D" id="1.10.3210.10">
    <property type="entry name" value="Hypothetical protein af1432"/>
    <property type="match status" value="1"/>
</dbReference>
<gene>
    <name evidence="3" type="ORF">FVW20_11765</name>
</gene>
<evidence type="ECO:0000259" key="2">
    <source>
        <dbReference type="PROSITE" id="PS51832"/>
    </source>
</evidence>
<dbReference type="EMBL" id="VRYY01000343">
    <property type="protein sequence ID" value="MBG3877671.1"/>
    <property type="molecule type" value="Genomic_DNA"/>
</dbReference>
<accession>A0ABS0J5L4</accession>
<reference evidence="3 4" key="1">
    <citation type="submission" date="2019-08" db="EMBL/GenBank/DDBJ databases">
        <authorList>
            <person name="Luo N."/>
        </authorList>
    </citation>
    <scope>NUCLEOTIDE SEQUENCE [LARGE SCALE GENOMIC DNA]</scope>
    <source>
        <strain evidence="3 4">NCIMB 9442</strain>
    </source>
</reference>
<dbReference type="PANTHER" id="PTHR45228:SF5">
    <property type="entry name" value="CYCLIC DI-GMP PHOSPHODIESTERASE VC_1348-RELATED"/>
    <property type="match status" value="1"/>
</dbReference>
<name>A0ABS0J5L4_9BACT</name>
<proteinExistence type="predicted"/>
<dbReference type="CDD" id="cd00077">
    <property type="entry name" value="HDc"/>
    <property type="match status" value="1"/>
</dbReference>
<feature type="region of interest" description="Disordered" evidence="1">
    <location>
        <begin position="227"/>
        <end position="302"/>
    </location>
</feature>
<evidence type="ECO:0000313" key="4">
    <source>
        <dbReference type="Proteomes" id="UP001194469"/>
    </source>
</evidence>
<evidence type="ECO:0000313" key="3">
    <source>
        <dbReference type="EMBL" id="MBG3877671.1"/>
    </source>
</evidence>
<sequence length="302" mass="31770">MLSTLLHQFAESLGNAIDAKDAHTRSHSEEVALAAFLLARAMDFSPADADRVHVAGHLHDIGKIGVPDAVLLKAGTLTPEEWEHMRAHPVIGARIVSPVADLADEGVAAMILHHHERWDGRGYPHGLHGEAIPLGARIIALADSLSAMLQHRPYRPAMHFEQAEAELLRCSGSQFDPAVVRAFVTVRDEMYRAFSTPQPPRSELGGLASIAVASCCRHGAVPQAAVPVSGGPDGPDGLDGPGALLPSAPSAAPAATPTTPGAAGTADPARRNDTIVPRSATWEDTWEDGRATPRGLLIPVPA</sequence>
<feature type="domain" description="HD-GYP" evidence="2">
    <location>
        <begin position="2"/>
        <end position="199"/>
    </location>
</feature>
<dbReference type="InterPro" id="IPR037522">
    <property type="entry name" value="HD_GYP_dom"/>
</dbReference>
<dbReference type="InterPro" id="IPR052020">
    <property type="entry name" value="Cyclic_di-GMP/3'3'-cGAMP_PDE"/>
</dbReference>
<keyword evidence="4" id="KW-1185">Reference proteome</keyword>
<dbReference type="Proteomes" id="UP001194469">
    <property type="component" value="Unassembled WGS sequence"/>
</dbReference>
<dbReference type="PANTHER" id="PTHR45228">
    <property type="entry name" value="CYCLIC DI-GMP PHOSPHODIESTERASE TM_0186-RELATED"/>
    <property type="match status" value="1"/>
</dbReference>
<dbReference type="SUPFAM" id="SSF109604">
    <property type="entry name" value="HD-domain/PDEase-like"/>
    <property type="match status" value="1"/>
</dbReference>